<dbReference type="PRINTS" id="PR00598">
    <property type="entry name" value="HTHMARR"/>
</dbReference>
<dbReference type="PANTHER" id="PTHR42756">
    <property type="entry name" value="TRANSCRIPTIONAL REGULATOR, MARR"/>
    <property type="match status" value="1"/>
</dbReference>
<keyword evidence="7" id="KW-1185">Reference proteome</keyword>
<keyword evidence="3" id="KW-0804">Transcription</keyword>
<dbReference type="GO" id="GO:0003677">
    <property type="term" value="F:DNA binding"/>
    <property type="evidence" value="ECO:0007669"/>
    <property type="project" value="UniProtKB-KW"/>
</dbReference>
<gene>
    <name evidence="6" type="ORF">EV672_10622</name>
</gene>
<dbReference type="Pfam" id="PF01047">
    <property type="entry name" value="MarR"/>
    <property type="match status" value="1"/>
</dbReference>
<dbReference type="Proteomes" id="UP000294593">
    <property type="component" value="Unassembled WGS sequence"/>
</dbReference>
<dbReference type="Gene3D" id="1.10.10.10">
    <property type="entry name" value="Winged helix-like DNA-binding domain superfamily/Winged helix DNA-binding domain"/>
    <property type="match status" value="1"/>
</dbReference>
<dbReference type="PANTHER" id="PTHR42756:SF1">
    <property type="entry name" value="TRANSCRIPTIONAL REPRESSOR OF EMRAB OPERON"/>
    <property type="match status" value="1"/>
</dbReference>
<evidence type="ECO:0000259" key="5">
    <source>
        <dbReference type="PROSITE" id="PS50995"/>
    </source>
</evidence>
<evidence type="ECO:0000256" key="3">
    <source>
        <dbReference type="ARBA" id="ARBA00023163"/>
    </source>
</evidence>
<dbReference type="AlphaFoldDB" id="A0A4V3CVD1"/>
<dbReference type="InterPro" id="IPR036388">
    <property type="entry name" value="WH-like_DNA-bd_sf"/>
</dbReference>
<dbReference type="SUPFAM" id="SSF46785">
    <property type="entry name" value="Winged helix' DNA-binding domain"/>
    <property type="match status" value="1"/>
</dbReference>
<evidence type="ECO:0000256" key="1">
    <source>
        <dbReference type="ARBA" id="ARBA00023015"/>
    </source>
</evidence>
<protein>
    <submittedName>
        <fullName evidence="6">MarR family transcriptional regulator</fullName>
    </submittedName>
</protein>
<evidence type="ECO:0000256" key="4">
    <source>
        <dbReference type="SAM" id="MobiDB-lite"/>
    </source>
</evidence>
<evidence type="ECO:0000313" key="6">
    <source>
        <dbReference type="EMBL" id="TDP82068.1"/>
    </source>
</evidence>
<sequence>MVKRSNSDPASVPEAADPPGTPHDAPQNEPIYGPGTFTRENSVGYLMRRIVHLMVNEVDHRLADGGLTHAQWTPLFLIHRGQANTLAALARDLQLDAGALTRTLDRLEAKGLCRRERSVDDRRVIHLTLTPEGEKAAAPVPGVLCDVSNTMLQGFSREEWETLMGFLRRMVANVETLKAPLPTTVPERHRED</sequence>
<comment type="caution">
    <text evidence="6">The sequence shown here is derived from an EMBL/GenBank/DDBJ whole genome shotgun (WGS) entry which is preliminary data.</text>
</comment>
<dbReference type="InterPro" id="IPR036390">
    <property type="entry name" value="WH_DNA-bd_sf"/>
</dbReference>
<dbReference type="RefSeq" id="WP_133609184.1">
    <property type="nucleotide sequence ID" value="NZ_SNXW01000006.1"/>
</dbReference>
<dbReference type="InterPro" id="IPR000835">
    <property type="entry name" value="HTH_MarR-typ"/>
</dbReference>
<proteinExistence type="predicted"/>
<accession>A0A4V3CVD1</accession>
<name>A0A4V3CVD1_9BURK</name>
<dbReference type="PROSITE" id="PS01117">
    <property type="entry name" value="HTH_MARR_1"/>
    <property type="match status" value="1"/>
</dbReference>
<dbReference type="InterPro" id="IPR023187">
    <property type="entry name" value="Tscrpt_reg_MarR-type_CS"/>
</dbReference>
<feature type="domain" description="HTH marR-type" evidence="5">
    <location>
        <begin position="40"/>
        <end position="172"/>
    </location>
</feature>
<dbReference type="SMART" id="SM00347">
    <property type="entry name" value="HTH_MARR"/>
    <property type="match status" value="1"/>
</dbReference>
<dbReference type="GO" id="GO:0003700">
    <property type="term" value="F:DNA-binding transcription factor activity"/>
    <property type="evidence" value="ECO:0007669"/>
    <property type="project" value="InterPro"/>
</dbReference>
<keyword evidence="2" id="KW-0238">DNA-binding</keyword>
<evidence type="ECO:0000256" key="2">
    <source>
        <dbReference type="ARBA" id="ARBA00023125"/>
    </source>
</evidence>
<dbReference type="PROSITE" id="PS50995">
    <property type="entry name" value="HTH_MARR_2"/>
    <property type="match status" value="1"/>
</dbReference>
<organism evidence="6 7">
    <name type="scientific">Aquabacterium commune</name>
    <dbReference type="NCBI Taxonomy" id="70586"/>
    <lineage>
        <taxon>Bacteria</taxon>
        <taxon>Pseudomonadati</taxon>
        <taxon>Pseudomonadota</taxon>
        <taxon>Betaproteobacteria</taxon>
        <taxon>Burkholderiales</taxon>
        <taxon>Aquabacterium</taxon>
    </lineage>
</organism>
<keyword evidence="1" id="KW-0805">Transcription regulation</keyword>
<dbReference type="OrthoDB" id="6195716at2"/>
<reference evidence="6 7" key="1">
    <citation type="submission" date="2019-03" db="EMBL/GenBank/DDBJ databases">
        <title>Genomic Encyclopedia of Type Strains, Phase IV (KMG-IV): sequencing the most valuable type-strain genomes for metagenomic binning, comparative biology and taxonomic classification.</title>
        <authorList>
            <person name="Goeker M."/>
        </authorList>
    </citation>
    <scope>NUCLEOTIDE SEQUENCE [LARGE SCALE GENOMIC DNA]</scope>
    <source>
        <strain evidence="6 7">DSM 11901</strain>
    </source>
</reference>
<dbReference type="EMBL" id="SNXW01000006">
    <property type="protein sequence ID" value="TDP82068.1"/>
    <property type="molecule type" value="Genomic_DNA"/>
</dbReference>
<feature type="region of interest" description="Disordered" evidence="4">
    <location>
        <begin position="1"/>
        <end position="36"/>
    </location>
</feature>
<evidence type="ECO:0000313" key="7">
    <source>
        <dbReference type="Proteomes" id="UP000294593"/>
    </source>
</evidence>